<accession>A0A1H1P9H3</accession>
<dbReference type="Proteomes" id="UP000198983">
    <property type="component" value="Chromosome I"/>
</dbReference>
<feature type="transmembrane region" description="Helical" evidence="2">
    <location>
        <begin position="82"/>
        <end position="102"/>
    </location>
</feature>
<dbReference type="EMBL" id="LT629732">
    <property type="protein sequence ID" value="SDS07862.1"/>
    <property type="molecule type" value="Genomic_DNA"/>
</dbReference>
<feature type="compositionally biased region" description="Basic and acidic residues" evidence="1">
    <location>
        <begin position="38"/>
        <end position="59"/>
    </location>
</feature>
<gene>
    <name evidence="3" type="ORF">SAMN04489717_1547</name>
</gene>
<evidence type="ECO:0000313" key="4">
    <source>
        <dbReference type="Proteomes" id="UP000198983"/>
    </source>
</evidence>
<keyword evidence="2" id="KW-0812">Transmembrane</keyword>
<organism evidence="3 4">
    <name type="scientific">Actinopolymorpha singaporensis</name>
    <dbReference type="NCBI Taxonomy" id="117157"/>
    <lineage>
        <taxon>Bacteria</taxon>
        <taxon>Bacillati</taxon>
        <taxon>Actinomycetota</taxon>
        <taxon>Actinomycetes</taxon>
        <taxon>Propionibacteriales</taxon>
        <taxon>Actinopolymorphaceae</taxon>
        <taxon>Actinopolymorpha</taxon>
    </lineage>
</organism>
<keyword evidence="4" id="KW-1185">Reference proteome</keyword>
<feature type="region of interest" description="Disordered" evidence="1">
    <location>
        <begin position="1"/>
        <end position="67"/>
    </location>
</feature>
<proteinExistence type="predicted"/>
<evidence type="ECO:0000313" key="3">
    <source>
        <dbReference type="EMBL" id="SDS07862.1"/>
    </source>
</evidence>
<keyword evidence="2" id="KW-1133">Transmembrane helix</keyword>
<dbReference type="AlphaFoldDB" id="A0A1H1P9H3"/>
<sequence length="137" mass="14585">MVAPADGPTERLPTPPAFLRPLGTRGHSAAQRAGTPDLGRRSRAAGDADHRPWPDERTHVSGGPSTCRPATFRARKGVCRAFAAYIVVTVVAAIAFACAAAMNFTHHRSVTETAERLGIPVSWQVPLVCCSEQARSV</sequence>
<name>A0A1H1P9H3_9ACTN</name>
<evidence type="ECO:0000256" key="2">
    <source>
        <dbReference type="SAM" id="Phobius"/>
    </source>
</evidence>
<protein>
    <submittedName>
        <fullName evidence="3">Uncharacterized protein</fullName>
    </submittedName>
</protein>
<reference evidence="3 4" key="1">
    <citation type="submission" date="2016-10" db="EMBL/GenBank/DDBJ databases">
        <authorList>
            <person name="de Groot N.N."/>
        </authorList>
    </citation>
    <scope>NUCLEOTIDE SEQUENCE [LARGE SCALE GENOMIC DNA]</scope>
    <source>
        <strain evidence="3 4">DSM 22024</strain>
    </source>
</reference>
<keyword evidence="2" id="KW-0472">Membrane</keyword>
<evidence type="ECO:0000256" key="1">
    <source>
        <dbReference type="SAM" id="MobiDB-lite"/>
    </source>
</evidence>